<keyword evidence="1" id="KW-0472">Membrane</keyword>
<reference evidence="2 3" key="1">
    <citation type="submission" date="2018-06" db="EMBL/GenBank/DDBJ databases">
        <title>WGS assembly of Brassica rapa FPsc.</title>
        <authorList>
            <person name="Bowman J."/>
            <person name="Kohchi T."/>
            <person name="Yamato K."/>
            <person name="Jenkins J."/>
            <person name="Shu S."/>
            <person name="Ishizaki K."/>
            <person name="Yamaoka S."/>
            <person name="Nishihama R."/>
            <person name="Nakamura Y."/>
            <person name="Berger F."/>
            <person name="Adam C."/>
            <person name="Aki S."/>
            <person name="Althoff F."/>
            <person name="Araki T."/>
            <person name="Arteaga-Vazquez M."/>
            <person name="Balasubrmanian S."/>
            <person name="Bauer D."/>
            <person name="Boehm C."/>
            <person name="Briginshaw L."/>
            <person name="Caballero-Perez J."/>
            <person name="Catarino B."/>
            <person name="Chen F."/>
            <person name="Chiyoda S."/>
            <person name="Chovatia M."/>
            <person name="Davies K."/>
            <person name="Delmans M."/>
            <person name="Demura T."/>
            <person name="Dierschke T."/>
            <person name="Dolan L."/>
            <person name="Dorantes-Acosta A."/>
            <person name="Eklund D."/>
            <person name="Florent S."/>
            <person name="Flores-Sandoval E."/>
            <person name="Fujiyama A."/>
            <person name="Fukuzawa H."/>
            <person name="Galik B."/>
            <person name="Grimanelli D."/>
            <person name="Grimwood J."/>
            <person name="Grossniklaus U."/>
            <person name="Hamada T."/>
            <person name="Haseloff J."/>
            <person name="Hetherington A."/>
            <person name="Higo A."/>
            <person name="Hirakawa Y."/>
            <person name="Hundley H."/>
            <person name="Ikeda Y."/>
            <person name="Inoue K."/>
            <person name="Inoue S."/>
            <person name="Ishida S."/>
            <person name="Jia Q."/>
            <person name="Kakita M."/>
            <person name="Kanazawa T."/>
            <person name="Kawai Y."/>
            <person name="Kawashima T."/>
            <person name="Kennedy M."/>
            <person name="Kinose K."/>
            <person name="Kinoshita T."/>
            <person name="Kohara Y."/>
            <person name="Koide E."/>
            <person name="Komatsu K."/>
            <person name="Kopischke S."/>
            <person name="Kubo M."/>
            <person name="Kyozuka J."/>
            <person name="Lagercrantz U."/>
            <person name="Lin S."/>
            <person name="Lindquist E."/>
            <person name="Lipzen A."/>
            <person name="Lu C."/>
            <person name="Luna E."/>
            <person name="Martienssen R."/>
            <person name="Minamino N."/>
            <person name="Mizutani M."/>
            <person name="Mizutani M."/>
            <person name="Mochizuki N."/>
            <person name="Monte I."/>
            <person name="Mosher R."/>
            <person name="Nagasaki H."/>
            <person name="Nakagami H."/>
            <person name="Naramoto S."/>
            <person name="Nishitani K."/>
            <person name="Ohtani M."/>
            <person name="Okamoto T."/>
            <person name="Okumura M."/>
            <person name="Phillips J."/>
            <person name="Pollak B."/>
            <person name="Reinders A."/>
            <person name="Roevekamp M."/>
            <person name="Sano R."/>
            <person name="Sawa S."/>
            <person name="Schmid M."/>
            <person name="Shirakawa M."/>
            <person name="Solano R."/>
            <person name="Spunde A."/>
            <person name="Suetsugu N."/>
            <person name="Sugano S."/>
            <person name="Sugiyama A."/>
            <person name="Sun R."/>
            <person name="Suzuki Y."/>
            <person name="Takenaka M."/>
            <person name="Takezawa D."/>
            <person name="Tomogane H."/>
            <person name="Tsuzuki M."/>
            <person name="Ueda T."/>
            <person name="Umeda M."/>
            <person name="Ward J."/>
            <person name="Watanabe Y."/>
            <person name="Yazaki K."/>
            <person name="Yokoyama R."/>
            <person name="Yoshitake Y."/>
            <person name="Yotsui I."/>
            <person name="Zachgo S."/>
            <person name="Schmutz J."/>
        </authorList>
    </citation>
    <scope>NUCLEOTIDE SEQUENCE [LARGE SCALE GENOMIC DNA]</scope>
    <source>
        <strain evidence="3">cv. B-3</strain>
    </source>
</reference>
<accession>A0A397XWY2</accession>
<evidence type="ECO:0000256" key="1">
    <source>
        <dbReference type="SAM" id="Phobius"/>
    </source>
</evidence>
<protein>
    <submittedName>
        <fullName evidence="2">Uncharacterized protein</fullName>
    </submittedName>
</protein>
<organism evidence="2 3">
    <name type="scientific">Brassica campestris</name>
    <name type="common">Field mustard</name>
    <dbReference type="NCBI Taxonomy" id="3711"/>
    <lineage>
        <taxon>Eukaryota</taxon>
        <taxon>Viridiplantae</taxon>
        <taxon>Streptophyta</taxon>
        <taxon>Embryophyta</taxon>
        <taxon>Tracheophyta</taxon>
        <taxon>Spermatophyta</taxon>
        <taxon>Magnoliopsida</taxon>
        <taxon>eudicotyledons</taxon>
        <taxon>Gunneridae</taxon>
        <taxon>Pentapetalae</taxon>
        <taxon>rosids</taxon>
        <taxon>malvids</taxon>
        <taxon>Brassicales</taxon>
        <taxon>Brassicaceae</taxon>
        <taxon>Brassiceae</taxon>
        <taxon>Brassica</taxon>
    </lineage>
</organism>
<sequence>MAAPPASLDAVVDLSRNLQRPQAQRVVVILKLLCQVIIYNLWRERNARIFRDVRMNQDGFFRVVDRGMRDRLISLLLVSSSSPSLLELYFWFLSPISGIRTTYMV</sequence>
<proteinExistence type="predicted"/>
<feature type="transmembrane region" description="Helical" evidence="1">
    <location>
        <begin position="23"/>
        <end position="42"/>
    </location>
</feature>
<gene>
    <name evidence="2" type="ORF">BRARA_I02566</name>
</gene>
<dbReference type="Proteomes" id="UP000264353">
    <property type="component" value="Chromosome A9"/>
</dbReference>
<evidence type="ECO:0000313" key="3">
    <source>
        <dbReference type="Proteomes" id="UP000264353"/>
    </source>
</evidence>
<evidence type="ECO:0000313" key="2">
    <source>
        <dbReference type="EMBL" id="RID45871.1"/>
    </source>
</evidence>
<keyword evidence="1" id="KW-1133">Transmembrane helix</keyword>
<feature type="transmembrane region" description="Helical" evidence="1">
    <location>
        <begin position="72"/>
        <end position="92"/>
    </location>
</feature>
<name>A0A397XWY2_BRACM</name>
<dbReference type="AlphaFoldDB" id="A0A397XWY2"/>
<dbReference type="EMBL" id="CM010636">
    <property type="protein sequence ID" value="RID45871.1"/>
    <property type="molecule type" value="Genomic_DNA"/>
</dbReference>
<keyword evidence="1" id="KW-0812">Transmembrane</keyword>